<dbReference type="AlphaFoldDB" id="A0A8H6JAA9"/>
<protein>
    <submittedName>
        <fullName evidence="2">Uncharacterized protein</fullName>
    </submittedName>
</protein>
<name>A0A8H6JAA9_9PEZI</name>
<dbReference type="EMBL" id="WIGO01000544">
    <property type="protein sequence ID" value="KAF6809218.1"/>
    <property type="molecule type" value="Genomic_DNA"/>
</dbReference>
<feature type="compositionally biased region" description="Basic and acidic residues" evidence="1">
    <location>
        <begin position="323"/>
        <end position="352"/>
    </location>
</feature>
<evidence type="ECO:0000313" key="2">
    <source>
        <dbReference type="EMBL" id="KAF6809218.1"/>
    </source>
</evidence>
<evidence type="ECO:0000313" key="3">
    <source>
        <dbReference type="Proteomes" id="UP000654918"/>
    </source>
</evidence>
<comment type="caution">
    <text evidence="2">The sequence shown here is derived from an EMBL/GenBank/DDBJ whole genome shotgun (WGS) entry which is preliminary data.</text>
</comment>
<accession>A0A8H6JAA9</accession>
<feature type="compositionally biased region" description="Polar residues" evidence="1">
    <location>
        <begin position="147"/>
        <end position="157"/>
    </location>
</feature>
<dbReference type="Proteomes" id="UP000654918">
    <property type="component" value="Unassembled WGS sequence"/>
</dbReference>
<evidence type="ECO:0000256" key="1">
    <source>
        <dbReference type="SAM" id="MobiDB-lite"/>
    </source>
</evidence>
<sequence length="462" mass="50313">MVLPCGRDTILALGAVWSGVTLVCYWTNGTTSISRDGRHLGWEDAYLFVLRGQLAVSRACVDYRPSDVGSAKHRVYEVCGECDEDGDDNGNDHGSQGNGDPSASLYAPESFARTLPWLVVSSSTVWSVLHARPSVLDVGDLSSTPIRPRCTTGQASPATDDYADSSPRVEGTTRHDGIGRIVDPPLSYAINVGWAEADFDGRGDAADGIPVAVAFFTRGGRLTMRRWASTTTCTVYETAGVKQGDDIRPGNVVRGDHFQPSESLEEARTEFLALMHMEEEDRCEATEALPFAAVDVDPDAWPKTKTAPRCRLTLDERWMLPGRARPEGRRERRTAGEVEEKKKANKGSRVDVGDGGDEGTRALSRRHARNMDLASPVVNLSSRLFNEEHLATRPIAHLGRSRVENRHPSEPFLLRFVIATRGPGEDTAHGHGFMVAHHRLSGVTAGAWDLGILEAEISEGSS</sequence>
<reference evidence="2" key="1">
    <citation type="journal article" date="2020" name="Phytopathology">
        <title>Genome Sequence Resources of Colletotrichum truncatum, C. plurivorum, C. musicola, and C. sojae: Four Species Pathogenic to Soybean (Glycine max).</title>
        <authorList>
            <person name="Rogerio F."/>
            <person name="Boufleur T.R."/>
            <person name="Ciampi-Guillardi M."/>
            <person name="Sukno S.A."/>
            <person name="Thon M.R."/>
            <person name="Massola Junior N.S."/>
            <person name="Baroncelli R."/>
        </authorList>
    </citation>
    <scope>NUCLEOTIDE SEQUENCE</scope>
    <source>
        <strain evidence="2">LFN00145</strain>
    </source>
</reference>
<feature type="region of interest" description="Disordered" evidence="1">
    <location>
        <begin position="323"/>
        <end position="360"/>
    </location>
</feature>
<gene>
    <name evidence="2" type="ORF">CPLU01_15539</name>
</gene>
<proteinExistence type="predicted"/>
<organism evidence="2 3">
    <name type="scientific">Colletotrichum plurivorum</name>
    <dbReference type="NCBI Taxonomy" id="2175906"/>
    <lineage>
        <taxon>Eukaryota</taxon>
        <taxon>Fungi</taxon>
        <taxon>Dikarya</taxon>
        <taxon>Ascomycota</taxon>
        <taxon>Pezizomycotina</taxon>
        <taxon>Sordariomycetes</taxon>
        <taxon>Hypocreomycetidae</taxon>
        <taxon>Glomerellales</taxon>
        <taxon>Glomerellaceae</taxon>
        <taxon>Colletotrichum</taxon>
        <taxon>Colletotrichum orchidearum species complex</taxon>
    </lineage>
</organism>
<feature type="region of interest" description="Disordered" evidence="1">
    <location>
        <begin position="147"/>
        <end position="178"/>
    </location>
</feature>
<keyword evidence="3" id="KW-1185">Reference proteome</keyword>